<accession>A0AAD8BXR8</accession>
<dbReference type="AlphaFoldDB" id="A0AAD8BXR8"/>
<dbReference type="InterPro" id="IPR017942">
    <property type="entry name" value="Lipid-bd_serum_glycop_N"/>
</dbReference>
<protein>
    <submittedName>
        <fullName evidence="7">BgLBP/BPI1</fullName>
    </submittedName>
</protein>
<dbReference type="Pfam" id="PF02886">
    <property type="entry name" value="LBP_BPI_CETP_C"/>
    <property type="match status" value="1"/>
</dbReference>
<dbReference type="Pfam" id="PF01273">
    <property type="entry name" value="LBP_BPI_CETP"/>
    <property type="match status" value="1"/>
</dbReference>
<keyword evidence="8" id="KW-1185">Reference proteome</keyword>
<dbReference type="PANTHER" id="PTHR10504:SF133">
    <property type="entry name" value="LIPID-BINDING SERUM GLYCOPROTEIN C-TERMINAL DOMAIN-CONTAINING PROTEIN"/>
    <property type="match status" value="1"/>
</dbReference>
<dbReference type="InterPro" id="IPR017943">
    <property type="entry name" value="Bactericidal_perm-incr_a/b_dom"/>
</dbReference>
<dbReference type="PANTHER" id="PTHR10504">
    <property type="entry name" value="BACTERICIDAL PERMEABILITY-INCREASING BPI PROTEIN-RELATED"/>
    <property type="match status" value="1"/>
</dbReference>
<dbReference type="InterPro" id="IPR032942">
    <property type="entry name" value="BPI/LBP/Plunc"/>
</dbReference>
<feature type="transmembrane region" description="Helical" evidence="4">
    <location>
        <begin position="17"/>
        <end position="36"/>
    </location>
</feature>
<feature type="region of interest" description="Disordered" evidence="3">
    <location>
        <begin position="259"/>
        <end position="284"/>
    </location>
</feature>
<dbReference type="GO" id="GO:0008289">
    <property type="term" value="F:lipid binding"/>
    <property type="evidence" value="ECO:0007669"/>
    <property type="project" value="InterPro"/>
</dbReference>
<name>A0AAD8BXR8_BIOPF</name>
<evidence type="ECO:0000259" key="5">
    <source>
        <dbReference type="SMART" id="SM00328"/>
    </source>
</evidence>
<dbReference type="Gene3D" id="3.15.20.10">
    <property type="entry name" value="Bactericidal permeability-increasing protein, domain 2"/>
    <property type="match status" value="1"/>
</dbReference>
<dbReference type="SUPFAM" id="SSF55394">
    <property type="entry name" value="Bactericidal permeability-increasing protein, BPI"/>
    <property type="match status" value="2"/>
</dbReference>
<sequence length="495" mass="55744">MSTHIHPVSSVLGTSTLPAAMNTVFLFFALVAGIFAQEKPGVVLRLNQEALDYGSRIAPDVLRKVLNKASFENLEDKEGPVSYKFKQISLEQSEIESANFSFDPSINGIRASIQRLSAFVKLDYESSIDMSITKMEHSGSAEISLQDVDIDLKVAVEADSDRRAKPKTLECKASIKDSEFNFSSIVVHWMYSTMSKVLPNKVREWTEERLCRVITDYIDNKMPETIKEVKLSAEMDEFKVDYSPVSKVSVSQQSLEARHRGEVSWKSDSTPSSQKPDDIPREDQDDEDKMFNLWLDEFVAKTFAESAHSHDYLKARIAEDTISEEDQKEKLRLSYVSSLIPELSSNSAGSVQVEVSSSKVPDVEISEEGVRVQLHGDVLVSTRSGSNSEQQFKLKTTVKLLAKAHIEKNRLIPDLLSYDVETSELTQIKINPKEADAFKFTHMVVREIAVKQIEKILRKGLPLMSLEDLSLIDPTIRFTNGSMHLATDVQYKEYS</sequence>
<keyword evidence="2" id="KW-1015">Disulfide bond</keyword>
<evidence type="ECO:0000313" key="7">
    <source>
        <dbReference type="EMBL" id="KAK0062626.1"/>
    </source>
</evidence>
<keyword evidence="4" id="KW-0472">Membrane</keyword>
<dbReference type="Gene3D" id="3.15.10.10">
    <property type="entry name" value="Bactericidal permeability-increasing protein, domain 1"/>
    <property type="match status" value="1"/>
</dbReference>
<gene>
    <name evidence="7" type="ORF">Bpfe_007831</name>
</gene>
<dbReference type="GO" id="GO:0005615">
    <property type="term" value="C:extracellular space"/>
    <property type="evidence" value="ECO:0007669"/>
    <property type="project" value="TreeGrafter"/>
</dbReference>
<dbReference type="EMBL" id="JASAOG010000024">
    <property type="protein sequence ID" value="KAK0062626.1"/>
    <property type="molecule type" value="Genomic_DNA"/>
</dbReference>
<feature type="domain" description="Lipid-binding serum glycoprotein N-terminal" evidence="5">
    <location>
        <begin position="45"/>
        <end position="268"/>
    </location>
</feature>
<comment type="caution">
    <text evidence="7">The sequence shown here is derived from an EMBL/GenBank/DDBJ whole genome shotgun (WGS) entry which is preliminary data.</text>
</comment>
<feature type="domain" description="Lipid-binding serum glycoprotein C-terminal" evidence="6">
    <location>
        <begin position="285"/>
        <end position="487"/>
    </location>
</feature>
<comment type="similarity">
    <text evidence="1">Belongs to the BPI/LBP/Plunc superfamily. BPI/LBP family.</text>
</comment>
<organism evidence="7 8">
    <name type="scientific">Biomphalaria pfeifferi</name>
    <name type="common">Bloodfluke planorb</name>
    <name type="synonym">Freshwater snail</name>
    <dbReference type="NCBI Taxonomy" id="112525"/>
    <lineage>
        <taxon>Eukaryota</taxon>
        <taxon>Metazoa</taxon>
        <taxon>Spiralia</taxon>
        <taxon>Lophotrochozoa</taxon>
        <taxon>Mollusca</taxon>
        <taxon>Gastropoda</taxon>
        <taxon>Heterobranchia</taxon>
        <taxon>Euthyneura</taxon>
        <taxon>Panpulmonata</taxon>
        <taxon>Hygrophila</taxon>
        <taxon>Lymnaeoidea</taxon>
        <taxon>Planorbidae</taxon>
        <taxon>Biomphalaria</taxon>
    </lineage>
</organism>
<reference evidence="7" key="2">
    <citation type="submission" date="2023-04" db="EMBL/GenBank/DDBJ databases">
        <authorList>
            <person name="Bu L."/>
            <person name="Lu L."/>
            <person name="Laidemitt M.R."/>
            <person name="Zhang S.M."/>
            <person name="Mutuku M."/>
            <person name="Mkoji G."/>
            <person name="Steinauer M."/>
            <person name="Loker E.S."/>
        </authorList>
    </citation>
    <scope>NUCLEOTIDE SEQUENCE</scope>
    <source>
        <strain evidence="7">KasaAsao</strain>
        <tissue evidence="7">Whole Snail</tissue>
    </source>
</reference>
<dbReference type="SMART" id="SM00329">
    <property type="entry name" value="BPI2"/>
    <property type="match status" value="1"/>
</dbReference>
<reference evidence="7" key="1">
    <citation type="journal article" date="2023" name="PLoS Negl. Trop. Dis.">
        <title>A genome sequence for Biomphalaria pfeifferi, the major vector snail for the human-infecting parasite Schistosoma mansoni.</title>
        <authorList>
            <person name="Bu L."/>
            <person name="Lu L."/>
            <person name="Laidemitt M.R."/>
            <person name="Zhang S.M."/>
            <person name="Mutuku M."/>
            <person name="Mkoji G."/>
            <person name="Steinauer M."/>
            <person name="Loker E.S."/>
        </authorList>
    </citation>
    <scope>NUCLEOTIDE SEQUENCE</scope>
    <source>
        <strain evidence="7">KasaAsao</strain>
    </source>
</reference>
<dbReference type="SMART" id="SM00328">
    <property type="entry name" value="BPI1"/>
    <property type="match status" value="1"/>
</dbReference>
<proteinExistence type="inferred from homology"/>
<evidence type="ECO:0000256" key="4">
    <source>
        <dbReference type="SAM" id="Phobius"/>
    </source>
</evidence>
<evidence type="ECO:0000256" key="2">
    <source>
        <dbReference type="ARBA" id="ARBA00023157"/>
    </source>
</evidence>
<keyword evidence="4" id="KW-0812">Transmembrane</keyword>
<dbReference type="InterPro" id="IPR001124">
    <property type="entry name" value="Lipid-bd_serum_glycop_C"/>
</dbReference>
<evidence type="ECO:0000256" key="3">
    <source>
        <dbReference type="SAM" id="MobiDB-lite"/>
    </source>
</evidence>
<evidence type="ECO:0000259" key="6">
    <source>
        <dbReference type="SMART" id="SM00329"/>
    </source>
</evidence>
<dbReference type="Proteomes" id="UP001233172">
    <property type="component" value="Unassembled WGS sequence"/>
</dbReference>
<evidence type="ECO:0000256" key="1">
    <source>
        <dbReference type="ARBA" id="ARBA00007292"/>
    </source>
</evidence>
<keyword evidence="4" id="KW-1133">Transmembrane helix</keyword>
<evidence type="ECO:0000313" key="8">
    <source>
        <dbReference type="Proteomes" id="UP001233172"/>
    </source>
</evidence>